<feature type="signal peptide" evidence="2">
    <location>
        <begin position="1"/>
        <end position="20"/>
    </location>
</feature>
<comment type="caution">
    <text evidence="4">The sequence shown here is derived from an EMBL/GenBank/DDBJ whole genome shotgun (WGS) entry which is preliminary data.</text>
</comment>
<proteinExistence type="predicted"/>
<dbReference type="Gene3D" id="3.40.190.10">
    <property type="entry name" value="Periplasmic binding protein-like II"/>
    <property type="match status" value="2"/>
</dbReference>
<keyword evidence="1 2" id="KW-0732">Signal</keyword>
<dbReference type="RefSeq" id="WP_181905404.1">
    <property type="nucleotide sequence ID" value="NZ_QRDW01000007.1"/>
</dbReference>
<dbReference type="PANTHER" id="PTHR35936:SF25">
    <property type="entry name" value="ABC TRANSPORTER SUBSTRATE-BINDING PROTEIN"/>
    <property type="match status" value="1"/>
</dbReference>
<sequence>MRFFCFIPLTILSLLTTARAETVRFCVGDWPPYTTVADDMVSGITVDIYREALKSIGHEAAFMHVRWKRCLLHVQKGDFHAAADSGPREGFLQGPTFTAIFAQNIWVHNDHPAQSYPGPSLMKNRRLGLVSAYVYPDEIEKDPAIILDYAETDETNLRKLALKRIDMALSDLVNSRIFVRKHNLPIRPLAPVVSINRLYPSFGPDHHDLQENMDKALRQMVDNGRLDLIYQAYLGISFTQLQKLASSNSP</sequence>
<feature type="chain" id="PRO_5017639354" evidence="2">
    <location>
        <begin position="21"/>
        <end position="250"/>
    </location>
</feature>
<dbReference type="SUPFAM" id="SSF53850">
    <property type="entry name" value="Periplasmic binding protein-like II"/>
    <property type="match status" value="1"/>
</dbReference>
<dbReference type="Pfam" id="PF00497">
    <property type="entry name" value="SBP_bac_3"/>
    <property type="match status" value="1"/>
</dbReference>
<name>A0A3D9HGI5_9PROT</name>
<dbReference type="PANTHER" id="PTHR35936">
    <property type="entry name" value="MEMBRANE-BOUND LYTIC MUREIN TRANSGLYCOSYLASE F"/>
    <property type="match status" value="1"/>
</dbReference>
<dbReference type="AlphaFoldDB" id="A0A3D9HGI5"/>
<evidence type="ECO:0000313" key="4">
    <source>
        <dbReference type="EMBL" id="RED48612.1"/>
    </source>
</evidence>
<feature type="domain" description="Solute-binding protein family 3/N-terminal" evidence="3">
    <location>
        <begin position="28"/>
        <end position="235"/>
    </location>
</feature>
<protein>
    <submittedName>
        <fullName evidence="4">Amino acid ABC transporter substrate-binding protein (PAAT family)</fullName>
    </submittedName>
</protein>
<evidence type="ECO:0000256" key="1">
    <source>
        <dbReference type="ARBA" id="ARBA00022729"/>
    </source>
</evidence>
<evidence type="ECO:0000256" key="2">
    <source>
        <dbReference type="SAM" id="SignalP"/>
    </source>
</evidence>
<dbReference type="InterPro" id="IPR001638">
    <property type="entry name" value="Solute-binding_3/MltF_N"/>
</dbReference>
<dbReference type="EMBL" id="QRDW01000007">
    <property type="protein sequence ID" value="RED48612.1"/>
    <property type="molecule type" value="Genomic_DNA"/>
</dbReference>
<gene>
    <name evidence="4" type="ORF">DFP90_107116</name>
</gene>
<evidence type="ECO:0000259" key="3">
    <source>
        <dbReference type="Pfam" id="PF00497"/>
    </source>
</evidence>
<accession>A0A3D9HGI5</accession>
<organism evidence="4 5">
    <name type="scientific">Aestuariispira insulae</name>
    <dbReference type="NCBI Taxonomy" id="1461337"/>
    <lineage>
        <taxon>Bacteria</taxon>
        <taxon>Pseudomonadati</taxon>
        <taxon>Pseudomonadota</taxon>
        <taxon>Alphaproteobacteria</taxon>
        <taxon>Rhodospirillales</taxon>
        <taxon>Kiloniellaceae</taxon>
        <taxon>Aestuariispira</taxon>
    </lineage>
</organism>
<dbReference type="Proteomes" id="UP000256845">
    <property type="component" value="Unassembled WGS sequence"/>
</dbReference>
<reference evidence="4 5" key="1">
    <citation type="submission" date="2018-07" db="EMBL/GenBank/DDBJ databases">
        <title>Genomic Encyclopedia of Type Strains, Phase III (KMG-III): the genomes of soil and plant-associated and newly described type strains.</title>
        <authorList>
            <person name="Whitman W."/>
        </authorList>
    </citation>
    <scope>NUCLEOTIDE SEQUENCE [LARGE SCALE GENOMIC DNA]</scope>
    <source>
        <strain evidence="4 5">CECT 8488</strain>
    </source>
</reference>
<keyword evidence="5" id="KW-1185">Reference proteome</keyword>
<evidence type="ECO:0000313" key="5">
    <source>
        <dbReference type="Proteomes" id="UP000256845"/>
    </source>
</evidence>